<feature type="non-terminal residue" evidence="1">
    <location>
        <position position="97"/>
    </location>
</feature>
<accession>A0A136JFK5</accession>
<name>A0A136JFK5_9PEZI</name>
<protein>
    <submittedName>
        <fullName evidence="1">Uncharacterized protein</fullName>
    </submittedName>
</protein>
<dbReference type="Proteomes" id="UP000070501">
    <property type="component" value="Unassembled WGS sequence"/>
</dbReference>
<dbReference type="InParanoid" id="A0A136JFK5"/>
<organism evidence="1 2">
    <name type="scientific">Microdochium bolleyi</name>
    <dbReference type="NCBI Taxonomy" id="196109"/>
    <lineage>
        <taxon>Eukaryota</taxon>
        <taxon>Fungi</taxon>
        <taxon>Dikarya</taxon>
        <taxon>Ascomycota</taxon>
        <taxon>Pezizomycotina</taxon>
        <taxon>Sordariomycetes</taxon>
        <taxon>Xylariomycetidae</taxon>
        <taxon>Xylariales</taxon>
        <taxon>Microdochiaceae</taxon>
        <taxon>Microdochium</taxon>
    </lineage>
</organism>
<evidence type="ECO:0000313" key="2">
    <source>
        <dbReference type="Proteomes" id="UP000070501"/>
    </source>
</evidence>
<evidence type="ECO:0000313" key="1">
    <source>
        <dbReference type="EMBL" id="KXJ95924.1"/>
    </source>
</evidence>
<gene>
    <name evidence="1" type="ORF">Micbo1qcDRAFT_158047</name>
</gene>
<proteinExistence type="predicted"/>
<keyword evidence="2" id="KW-1185">Reference proteome</keyword>
<dbReference type="AlphaFoldDB" id="A0A136JFK5"/>
<dbReference type="EMBL" id="KQ964246">
    <property type="protein sequence ID" value="KXJ95924.1"/>
    <property type="molecule type" value="Genomic_DNA"/>
</dbReference>
<sequence length="97" mass="10701">MIWMKVLVLHEIQSGVQRTDDKICSGAGLVAIVPHHLPYRSLIDLWWAHSLGPDSLACMEKVILAVSQPDARESKAHTAADFWAPYGWIRPGGPAES</sequence>
<reference evidence="2" key="1">
    <citation type="submission" date="2016-02" db="EMBL/GenBank/DDBJ databases">
        <title>Draft genome sequence of Microdochium bolleyi, a fungal endophyte of beachgrass.</title>
        <authorList>
            <consortium name="DOE Joint Genome Institute"/>
            <person name="David A.S."/>
            <person name="May G."/>
            <person name="Haridas S."/>
            <person name="Lim J."/>
            <person name="Wang M."/>
            <person name="Labutti K."/>
            <person name="Lipzen A."/>
            <person name="Barry K."/>
            <person name="Grigoriev I.V."/>
        </authorList>
    </citation>
    <scope>NUCLEOTIDE SEQUENCE [LARGE SCALE GENOMIC DNA]</scope>
    <source>
        <strain evidence="2">J235TASD1</strain>
    </source>
</reference>